<dbReference type="PROSITE" id="PS00588">
    <property type="entry name" value="FLAGELLA_BB_ROD"/>
    <property type="match status" value="1"/>
</dbReference>
<dbReference type="PRINTS" id="PR01005">
    <property type="entry name" value="FLGHOOKAP1"/>
</dbReference>
<evidence type="ECO:0000256" key="3">
    <source>
        <dbReference type="ARBA" id="ARBA00009677"/>
    </source>
</evidence>
<keyword evidence="12" id="KW-0969">Cilium</keyword>
<dbReference type="InterPro" id="IPR019776">
    <property type="entry name" value="Flagellar_basal_body_rod_CS"/>
</dbReference>
<evidence type="ECO:0000256" key="8">
    <source>
        <dbReference type="SAM" id="SignalP"/>
    </source>
</evidence>
<comment type="similarity">
    <text evidence="3 7">Belongs to the flagella basal body rod proteins family.</text>
</comment>
<feature type="domain" description="Flagellar hook-associated protein FlgK helical" evidence="11">
    <location>
        <begin position="86"/>
        <end position="312"/>
    </location>
</feature>
<evidence type="ECO:0000256" key="4">
    <source>
        <dbReference type="ARBA" id="ARBA00016244"/>
    </source>
</evidence>
<proteinExistence type="inferred from homology"/>
<organism evidence="12 13">
    <name type="scientific">Pelomonas candidula</name>
    <dbReference type="NCBI Taxonomy" id="3299025"/>
    <lineage>
        <taxon>Bacteria</taxon>
        <taxon>Pseudomonadati</taxon>
        <taxon>Pseudomonadota</taxon>
        <taxon>Betaproteobacteria</taxon>
        <taxon>Burkholderiales</taxon>
        <taxon>Sphaerotilaceae</taxon>
        <taxon>Roseateles</taxon>
    </lineage>
</organism>
<dbReference type="RefSeq" id="WP_394414874.1">
    <property type="nucleotide sequence ID" value="NZ_JBIGIC010000010.1"/>
</dbReference>
<comment type="caution">
    <text evidence="12">The sequence shown here is derived from an EMBL/GenBank/DDBJ whole genome shotgun (WGS) entry which is preliminary data.</text>
</comment>
<gene>
    <name evidence="7 12" type="primary">flgK</name>
    <name evidence="12" type="ORF">ACG04R_19945</name>
</gene>
<evidence type="ECO:0000259" key="11">
    <source>
        <dbReference type="Pfam" id="PF22638"/>
    </source>
</evidence>
<evidence type="ECO:0000256" key="5">
    <source>
        <dbReference type="ARBA" id="ARBA00022525"/>
    </source>
</evidence>
<feature type="domain" description="Flagellar basal body rod protein N-terminal" evidence="9">
    <location>
        <begin position="4"/>
        <end position="34"/>
    </location>
</feature>
<dbReference type="InterPro" id="IPR010930">
    <property type="entry name" value="Flg_bb/hook_C_dom"/>
</dbReference>
<keyword evidence="6 7" id="KW-0975">Bacterial flagellum</keyword>
<dbReference type="EMBL" id="JBIGIC010000010">
    <property type="protein sequence ID" value="MFG6488969.1"/>
    <property type="molecule type" value="Genomic_DNA"/>
</dbReference>
<dbReference type="Pfam" id="PF06429">
    <property type="entry name" value="Flg_bbr_C"/>
    <property type="match status" value="1"/>
</dbReference>
<dbReference type="InterPro" id="IPR001444">
    <property type="entry name" value="Flag_bb_rod_N"/>
</dbReference>
<evidence type="ECO:0000256" key="2">
    <source>
        <dbReference type="ARBA" id="ARBA00004613"/>
    </source>
</evidence>
<keyword evidence="13" id="KW-1185">Reference proteome</keyword>
<dbReference type="Pfam" id="PF00460">
    <property type="entry name" value="Flg_bb_rod"/>
    <property type="match status" value="1"/>
</dbReference>
<keyword evidence="12" id="KW-0966">Cell projection</keyword>
<evidence type="ECO:0000313" key="12">
    <source>
        <dbReference type="EMBL" id="MFG6488969.1"/>
    </source>
</evidence>
<reference evidence="12 13" key="1">
    <citation type="submission" date="2024-08" db="EMBL/GenBank/DDBJ databases">
        <authorList>
            <person name="Lu H."/>
        </authorList>
    </citation>
    <scope>NUCLEOTIDE SEQUENCE [LARGE SCALE GENOMIC DNA]</scope>
    <source>
        <strain evidence="12 13">BYS78W</strain>
    </source>
</reference>
<feature type="domain" description="Flagellar basal-body/hook protein C-terminal" evidence="10">
    <location>
        <begin position="412"/>
        <end position="452"/>
    </location>
</feature>
<dbReference type="InterPro" id="IPR053927">
    <property type="entry name" value="FlgK_helical"/>
</dbReference>
<feature type="signal peptide" evidence="8">
    <location>
        <begin position="1"/>
        <end position="16"/>
    </location>
</feature>
<protein>
    <recommendedName>
        <fullName evidence="4 7">Flagellar hook-associated protein 1</fullName>
        <shortName evidence="7">HAP1</shortName>
    </recommendedName>
</protein>
<keyword evidence="8" id="KW-0732">Signal</keyword>
<dbReference type="PANTHER" id="PTHR30033:SF1">
    <property type="entry name" value="FLAGELLAR HOOK-ASSOCIATED PROTEIN 1"/>
    <property type="match status" value="1"/>
</dbReference>
<keyword evidence="5 7" id="KW-0964">Secreted</keyword>
<dbReference type="Pfam" id="PF22638">
    <property type="entry name" value="FlgK_D1"/>
    <property type="match status" value="1"/>
</dbReference>
<accession>A0ABW7HGD1</accession>
<feature type="chain" id="PRO_5045262637" description="Flagellar hook-associated protein 1" evidence="8">
    <location>
        <begin position="17"/>
        <end position="454"/>
    </location>
</feature>
<sequence>MSLLLNALSGTQAAQAALTATSNNVANAATPGYTRQGVLLGAVQGPSAGAGVQVLALQRFSDGYKNLQLWQSNSVLGHAQVAQDYLTQLEQVMSDDTSNVNQGVQQLFAALNAASGQPDSVPLRQQVLSSANALSLRMGTLQNLLGRQQLAITTQQQAVVQQVNSLAQDVAQLNGKITAAHALGMDDSGLQDARDLKLDNLASLTGLQVVDQPDGSRNVSLPNGQPLVVGAKAGALSITAGQLSLTFANTHFEVPGAGLGGQLGGLSDAQAQVLSPLVTQMQELATHIANSVNGQLAAGYAPPAATPGQPLFALNNGQLQVTSLQAADLAFSGNPTDAGNSDNLGALIALQKAPMPMTLFNAAGQATGTTQIVMGDAFNQMVGSLGTASQQNQASIKTAQTVREQAQQNWNASAGVNNDEEATNLMQYQQLYQSNMKVAQVANTLFDAALQMLG</sequence>
<dbReference type="SUPFAM" id="SSF64518">
    <property type="entry name" value="Phase 1 flagellin"/>
    <property type="match status" value="1"/>
</dbReference>
<evidence type="ECO:0000256" key="1">
    <source>
        <dbReference type="ARBA" id="ARBA00004365"/>
    </source>
</evidence>
<evidence type="ECO:0000259" key="10">
    <source>
        <dbReference type="Pfam" id="PF06429"/>
    </source>
</evidence>
<comment type="subcellular location">
    <subcellularLocation>
        <location evidence="1 7">Bacterial flagellum</location>
    </subcellularLocation>
    <subcellularLocation>
        <location evidence="2 7">Secreted</location>
    </subcellularLocation>
</comment>
<dbReference type="NCBIfam" id="TIGR02492">
    <property type="entry name" value="flgK_ends"/>
    <property type="match status" value="1"/>
</dbReference>
<evidence type="ECO:0000256" key="6">
    <source>
        <dbReference type="ARBA" id="ARBA00023143"/>
    </source>
</evidence>
<dbReference type="InterPro" id="IPR002371">
    <property type="entry name" value="FlgK"/>
</dbReference>
<name>A0ABW7HGD1_9BURK</name>
<evidence type="ECO:0000256" key="7">
    <source>
        <dbReference type="RuleBase" id="RU362065"/>
    </source>
</evidence>
<evidence type="ECO:0000313" key="13">
    <source>
        <dbReference type="Proteomes" id="UP001606134"/>
    </source>
</evidence>
<dbReference type="PANTHER" id="PTHR30033">
    <property type="entry name" value="FLAGELLAR HOOK-ASSOCIATED PROTEIN 1"/>
    <property type="match status" value="1"/>
</dbReference>
<keyword evidence="12" id="KW-0282">Flagellum</keyword>
<evidence type="ECO:0000259" key="9">
    <source>
        <dbReference type="Pfam" id="PF00460"/>
    </source>
</evidence>
<dbReference type="Proteomes" id="UP001606134">
    <property type="component" value="Unassembled WGS sequence"/>
</dbReference>